<dbReference type="RefSeq" id="WP_093915760.1">
    <property type="nucleotide sequence ID" value="NZ_FPAJ01000002.1"/>
</dbReference>
<dbReference type="Gene3D" id="3.30.2270.10">
    <property type="entry name" value="Folate-binding superfamily"/>
    <property type="match status" value="1"/>
</dbReference>
<dbReference type="InterPro" id="IPR006279">
    <property type="entry name" value="SoxD"/>
</dbReference>
<dbReference type="OrthoDB" id="5420070at2"/>
<dbReference type="InterPro" id="IPR038561">
    <property type="entry name" value="SoxD_sf"/>
</dbReference>
<dbReference type="EMBL" id="FPAJ01000002">
    <property type="protein sequence ID" value="SFS68611.1"/>
    <property type="molecule type" value="Genomic_DNA"/>
</dbReference>
<dbReference type="GO" id="GO:0008115">
    <property type="term" value="F:sarcosine oxidase activity"/>
    <property type="evidence" value="ECO:0007669"/>
    <property type="project" value="InterPro"/>
</dbReference>
<dbReference type="GO" id="GO:0046653">
    <property type="term" value="P:tetrahydrofolate metabolic process"/>
    <property type="evidence" value="ECO:0007669"/>
    <property type="project" value="InterPro"/>
</dbReference>
<evidence type="ECO:0000313" key="1">
    <source>
        <dbReference type="EMBL" id="SFS68611.1"/>
    </source>
</evidence>
<organism evidence="1 2">
    <name type="scientific">Sulfitobacter marinus</name>
    <dbReference type="NCBI Taxonomy" id="394264"/>
    <lineage>
        <taxon>Bacteria</taxon>
        <taxon>Pseudomonadati</taxon>
        <taxon>Pseudomonadota</taxon>
        <taxon>Alphaproteobacteria</taxon>
        <taxon>Rhodobacterales</taxon>
        <taxon>Roseobacteraceae</taxon>
        <taxon>Sulfitobacter</taxon>
    </lineage>
</organism>
<dbReference type="AlphaFoldDB" id="A0A1I6RV83"/>
<reference evidence="2" key="1">
    <citation type="submission" date="2016-10" db="EMBL/GenBank/DDBJ databases">
        <authorList>
            <person name="Varghese N."/>
            <person name="Submissions S."/>
        </authorList>
    </citation>
    <scope>NUCLEOTIDE SEQUENCE [LARGE SCALE GENOMIC DNA]</scope>
    <source>
        <strain evidence="2">DSM 23422</strain>
    </source>
</reference>
<dbReference type="Pfam" id="PF04267">
    <property type="entry name" value="SoxD"/>
    <property type="match status" value="1"/>
</dbReference>
<dbReference type="STRING" id="394264.SAMN04488040_1550"/>
<gene>
    <name evidence="1" type="ORF">SAMN04488040_1550</name>
</gene>
<protein>
    <submittedName>
        <fullName evidence="1">Sarcosine oxidase subunit delta</fullName>
    </submittedName>
</protein>
<name>A0A1I6RV83_9RHOB</name>
<sequence>MRLDCPMCGSRDRREFYYQGDAVMLARPAVDAGEAAWDSYLHLRDNPAGQTRELWQHEAGCGAWLVVTRDTVTHAVSAVELASDVKRAMA</sequence>
<keyword evidence="2" id="KW-1185">Reference proteome</keyword>
<dbReference type="Proteomes" id="UP000199239">
    <property type="component" value="Unassembled WGS sequence"/>
</dbReference>
<accession>A0A1I6RV83</accession>
<proteinExistence type="predicted"/>
<evidence type="ECO:0000313" key="2">
    <source>
        <dbReference type="Proteomes" id="UP000199239"/>
    </source>
</evidence>